<evidence type="ECO:0000313" key="13">
    <source>
        <dbReference type="Proteomes" id="UP000568050"/>
    </source>
</evidence>
<evidence type="ECO:0000256" key="7">
    <source>
        <dbReference type="ARBA" id="ARBA00022989"/>
    </source>
</evidence>
<organism evidence="12 13">
    <name type="scientific">Helcobacillus massiliensis</name>
    <dbReference type="NCBI Taxonomy" id="521392"/>
    <lineage>
        <taxon>Bacteria</taxon>
        <taxon>Bacillati</taxon>
        <taxon>Actinomycetota</taxon>
        <taxon>Actinomycetes</taxon>
        <taxon>Micrococcales</taxon>
        <taxon>Dermabacteraceae</taxon>
        <taxon>Helcobacillus</taxon>
    </lineage>
</organism>
<feature type="compositionally biased region" description="Polar residues" evidence="11">
    <location>
        <begin position="1"/>
        <end position="13"/>
    </location>
</feature>
<keyword evidence="5 9" id="KW-0064">Aspartyl protease</keyword>
<feature type="transmembrane region" description="Helical" evidence="9">
    <location>
        <begin position="111"/>
        <end position="130"/>
    </location>
</feature>
<feature type="active site" evidence="9">
    <location>
        <position position="157"/>
    </location>
</feature>
<evidence type="ECO:0000256" key="6">
    <source>
        <dbReference type="ARBA" id="ARBA00022801"/>
    </source>
</evidence>
<evidence type="ECO:0000256" key="3">
    <source>
        <dbReference type="ARBA" id="ARBA00022670"/>
    </source>
</evidence>
<feature type="active site" evidence="9">
    <location>
        <position position="143"/>
    </location>
</feature>
<evidence type="ECO:0000256" key="4">
    <source>
        <dbReference type="ARBA" id="ARBA00022692"/>
    </source>
</evidence>
<comment type="caution">
    <text evidence="12">The sequence shown here is derived from an EMBL/GenBank/DDBJ whole genome shotgun (WGS) entry which is preliminary data.</text>
</comment>
<protein>
    <recommendedName>
        <fullName evidence="9">Lipoprotein signal peptidase</fullName>
        <ecNumber evidence="9">3.4.23.36</ecNumber>
    </recommendedName>
    <alternativeName>
        <fullName evidence="9">Prolipoprotein signal peptidase</fullName>
    </alternativeName>
    <alternativeName>
        <fullName evidence="9">Signal peptidase II</fullName>
        <shortName evidence="9">SPase II</shortName>
    </alternativeName>
</protein>
<dbReference type="Proteomes" id="UP000568050">
    <property type="component" value="Unassembled WGS sequence"/>
</dbReference>
<dbReference type="EC" id="3.4.23.36" evidence="9"/>
<dbReference type="InterPro" id="IPR001872">
    <property type="entry name" value="Peptidase_A8"/>
</dbReference>
<comment type="pathway">
    <text evidence="9">Protein modification; lipoprotein biosynthesis (signal peptide cleavage).</text>
</comment>
<feature type="transmembrane region" description="Helical" evidence="9">
    <location>
        <begin position="83"/>
        <end position="104"/>
    </location>
</feature>
<keyword evidence="8 9" id="KW-0472">Membrane</keyword>
<evidence type="ECO:0000256" key="1">
    <source>
        <dbReference type="ARBA" id="ARBA00006139"/>
    </source>
</evidence>
<dbReference type="Pfam" id="PF01252">
    <property type="entry name" value="Peptidase_A8"/>
    <property type="match status" value="1"/>
</dbReference>
<proteinExistence type="inferred from homology"/>
<dbReference type="HAMAP" id="MF_00161">
    <property type="entry name" value="LspA"/>
    <property type="match status" value="1"/>
</dbReference>
<evidence type="ECO:0000256" key="10">
    <source>
        <dbReference type="RuleBase" id="RU004181"/>
    </source>
</evidence>
<dbReference type="GO" id="GO:0005886">
    <property type="term" value="C:plasma membrane"/>
    <property type="evidence" value="ECO:0007669"/>
    <property type="project" value="UniProtKB-SubCell"/>
</dbReference>
<evidence type="ECO:0000256" key="11">
    <source>
        <dbReference type="SAM" id="MobiDB-lite"/>
    </source>
</evidence>
<evidence type="ECO:0000256" key="2">
    <source>
        <dbReference type="ARBA" id="ARBA00022475"/>
    </source>
</evidence>
<evidence type="ECO:0000256" key="5">
    <source>
        <dbReference type="ARBA" id="ARBA00022750"/>
    </source>
</evidence>
<feature type="region of interest" description="Disordered" evidence="11">
    <location>
        <begin position="1"/>
        <end position="20"/>
    </location>
</feature>
<dbReference type="PANTHER" id="PTHR33695">
    <property type="entry name" value="LIPOPROTEIN SIGNAL PEPTIDASE"/>
    <property type="match status" value="1"/>
</dbReference>
<keyword evidence="2 9" id="KW-1003">Cell membrane</keyword>
<dbReference type="AlphaFoldDB" id="A0A839R0H5"/>
<keyword evidence="13" id="KW-1185">Reference proteome</keyword>
<evidence type="ECO:0000256" key="9">
    <source>
        <dbReference type="HAMAP-Rule" id="MF_00161"/>
    </source>
</evidence>
<keyword evidence="4 9" id="KW-0812">Transmembrane</keyword>
<feature type="transmembrane region" description="Helical" evidence="9">
    <location>
        <begin position="150"/>
        <end position="175"/>
    </location>
</feature>
<dbReference type="EMBL" id="JACHWP010000001">
    <property type="protein sequence ID" value="MBB3021846.1"/>
    <property type="molecule type" value="Genomic_DNA"/>
</dbReference>
<feature type="region of interest" description="Disordered" evidence="11">
    <location>
        <begin position="185"/>
        <end position="211"/>
    </location>
</feature>
<evidence type="ECO:0000313" key="12">
    <source>
        <dbReference type="EMBL" id="MBB3021846.1"/>
    </source>
</evidence>
<keyword evidence="3 9" id="KW-0645">Protease</keyword>
<dbReference type="PANTHER" id="PTHR33695:SF1">
    <property type="entry name" value="LIPOPROTEIN SIGNAL PEPTIDASE"/>
    <property type="match status" value="1"/>
</dbReference>
<dbReference type="NCBIfam" id="TIGR00077">
    <property type="entry name" value="lspA"/>
    <property type="match status" value="1"/>
</dbReference>
<comment type="catalytic activity">
    <reaction evidence="9">
        <text>Release of signal peptides from bacterial membrane prolipoproteins. Hydrolyzes -Xaa-Yaa-Zaa-|-(S,diacylglyceryl)Cys-, in which Xaa is hydrophobic (preferably Leu), and Yaa (Ala or Ser) and Zaa (Gly or Ala) have small, neutral side chains.</text>
        <dbReference type="EC" id="3.4.23.36"/>
    </reaction>
</comment>
<comment type="caution">
    <text evidence="9">Lacks conserved residue(s) required for the propagation of feature annotation.</text>
</comment>
<comment type="similarity">
    <text evidence="1 9 10">Belongs to the peptidase A8 family.</text>
</comment>
<dbReference type="PRINTS" id="PR00781">
    <property type="entry name" value="LIPOSIGPTASE"/>
</dbReference>
<sequence length="211" mass="21945">MTSPSEQRGSAGQPQRAPGASRRWPSVLLALTIGAAALIADLASKAWAERTLALGETRPLVGDLLQLRLIYNSGAAFSLGSSVTPIITVVQILICVAVLGWVLVKLADWRWAIALGLLAGGALGNIHDRLLRAPKPLYGEVVDFVELPHWPIFNIADTAVVTAAVLIVLLTLFGVTSDGSVLEKDADGSSGAATGEDSAPSGCTADGEEVR</sequence>
<reference evidence="12 13" key="1">
    <citation type="submission" date="2020-08" db="EMBL/GenBank/DDBJ databases">
        <title>Sequencing the genomes of 1000 actinobacteria strains.</title>
        <authorList>
            <person name="Klenk H.-P."/>
        </authorList>
    </citation>
    <scope>NUCLEOTIDE SEQUENCE [LARGE SCALE GENOMIC DNA]</scope>
    <source>
        <strain evidence="12 13">DSM 23040</strain>
    </source>
</reference>
<dbReference type="UniPathway" id="UPA00665"/>
<evidence type="ECO:0000256" key="8">
    <source>
        <dbReference type="ARBA" id="ARBA00023136"/>
    </source>
</evidence>
<comment type="subcellular location">
    <subcellularLocation>
        <location evidence="9">Cell membrane</location>
        <topology evidence="9">Multi-pass membrane protein</topology>
    </subcellularLocation>
</comment>
<keyword evidence="6 9" id="KW-0378">Hydrolase</keyword>
<keyword evidence="7 9" id="KW-1133">Transmembrane helix</keyword>
<accession>A0A839R0H5</accession>
<dbReference type="RefSeq" id="WP_183373523.1">
    <property type="nucleotide sequence ID" value="NZ_CBCSFZ010000024.1"/>
</dbReference>
<comment type="function">
    <text evidence="9">This protein specifically catalyzes the removal of signal peptides from prolipoproteins.</text>
</comment>
<dbReference type="GO" id="GO:0006508">
    <property type="term" value="P:proteolysis"/>
    <property type="evidence" value="ECO:0007669"/>
    <property type="project" value="UniProtKB-KW"/>
</dbReference>
<dbReference type="GO" id="GO:0004190">
    <property type="term" value="F:aspartic-type endopeptidase activity"/>
    <property type="evidence" value="ECO:0007669"/>
    <property type="project" value="UniProtKB-UniRule"/>
</dbReference>
<name>A0A839R0H5_9MICO</name>
<gene>
    <name evidence="9" type="primary">lspA</name>
    <name evidence="12" type="ORF">FHX50_000094</name>
</gene>